<gene>
    <name evidence="2" type="ORF">CLTHE_07700</name>
</gene>
<organism evidence="2 3">
    <name type="scientific">Clostridium thermobutyricum DSM 4928</name>
    <dbReference type="NCBI Taxonomy" id="1121339"/>
    <lineage>
        <taxon>Bacteria</taxon>
        <taxon>Bacillati</taxon>
        <taxon>Bacillota</taxon>
        <taxon>Clostridia</taxon>
        <taxon>Eubacteriales</taxon>
        <taxon>Clostridiaceae</taxon>
        <taxon>Clostridium</taxon>
    </lineage>
</organism>
<dbReference type="InterPro" id="IPR024300">
    <property type="entry name" value="SipL_SPOCS_dom"/>
</dbReference>
<name>A0A1V4SWS3_9CLOT</name>
<dbReference type="CDD" id="cd00118">
    <property type="entry name" value="LysM"/>
    <property type="match status" value="1"/>
</dbReference>
<sequence>MSRIDVIKENIQFEQLLNESNTTAMLNEEYLIPDTHPDVEEILMVDAKPIITSKDTAGDKVNIEGKVDYNVLYLAREDGLIVCSVNYSQKFSNTLDLEDGEHKVICEIDCKMEHIEAKIINERKVAINGVLNINWEKYKEKEIELIKDVESEDEVEMLKKTETVNKTKLDDLEEIVGKSVIRVSMDKPQIAKILKSDISLQKKEIKIGDEKVYCGCYCKINILYLGNESKEIYRLTDNVYISKEIAAPDVNPDMNISSKMELMNKDVNVEEDDLGEVRILNVEFKVACAIKILSRESLEVITDAYSPKFPVEIKKENCEMGMIHGIYNNDILVKDNIYIKEEDARPESIIAWSGNIIITDKAVEDDRLTVEGYIKLSVVYKTGDADKYLARVDGDIPFTAAIETLGSKQNMQGIVNACIEDLDLSIEANTIAVKANVQINAKVLFAVNKEIVSDIKESEEEEQQPKKASITIYVIGKGDTLWNLAKKYKTTIEKIKEMNELEDENLLIPGEKLLIPGRIS</sequence>
<dbReference type="PROSITE" id="PS51782">
    <property type="entry name" value="LYSM"/>
    <property type="match status" value="1"/>
</dbReference>
<dbReference type="SMART" id="SM00257">
    <property type="entry name" value="LysM"/>
    <property type="match status" value="1"/>
</dbReference>
<evidence type="ECO:0000313" key="3">
    <source>
        <dbReference type="Proteomes" id="UP000191448"/>
    </source>
</evidence>
<evidence type="ECO:0000313" key="2">
    <source>
        <dbReference type="EMBL" id="OPX49023.1"/>
    </source>
</evidence>
<feature type="domain" description="LysM" evidence="1">
    <location>
        <begin position="471"/>
        <end position="515"/>
    </location>
</feature>
<dbReference type="Pfam" id="PF01476">
    <property type="entry name" value="LysM"/>
    <property type="match status" value="1"/>
</dbReference>
<reference evidence="2 3" key="1">
    <citation type="submission" date="2016-02" db="EMBL/GenBank/DDBJ databases">
        <title>Genome sequence of Clostridium thermobutyricum DSM 4928.</title>
        <authorList>
            <person name="Poehlein A."/>
            <person name="Daniel R."/>
        </authorList>
    </citation>
    <scope>NUCLEOTIDE SEQUENCE [LARGE SCALE GENOMIC DNA]</scope>
    <source>
        <strain evidence="2 3">DSM 4928</strain>
    </source>
</reference>
<dbReference type="InterPro" id="IPR036779">
    <property type="entry name" value="LysM_dom_sf"/>
</dbReference>
<dbReference type="OrthoDB" id="9779340at2"/>
<accession>A0A1V4SWS3</accession>
<dbReference type="Pfam" id="PF12673">
    <property type="entry name" value="SipL"/>
    <property type="match status" value="3"/>
</dbReference>
<dbReference type="InterPro" id="IPR018392">
    <property type="entry name" value="LysM"/>
</dbReference>
<protein>
    <submittedName>
        <fullName evidence="2">Autolysin</fullName>
    </submittedName>
</protein>
<evidence type="ECO:0000259" key="1">
    <source>
        <dbReference type="PROSITE" id="PS51782"/>
    </source>
</evidence>
<proteinExistence type="predicted"/>
<dbReference type="Proteomes" id="UP000191448">
    <property type="component" value="Unassembled WGS sequence"/>
</dbReference>
<dbReference type="AlphaFoldDB" id="A0A1V4SWS3"/>
<dbReference type="RefSeq" id="WP_080022082.1">
    <property type="nucleotide sequence ID" value="NZ_LTAY01000026.1"/>
</dbReference>
<dbReference type="EMBL" id="LTAY01000026">
    <property type="protein sequence ID" value="OPX49023.1"/>
    <property type="molecule type" value="Genomic_DNA"/>
</dbReference>
<comment type="caution">
    <text evidence="2">The sequence shown here is derived from an EMBL/GenBank/DDBJ whole genome shotgun (WGS) entry which is preliminary data.</text>
</comment>
<dbReference type="SUPFAM" id="SSF54106">
    <property type="entry name" value="LysM domain"/>
    <property type="match status" value="1"/>
</dbReference>
<dbReference type="Gene3D" id="3.10.350.10">
    <property type="entry name" value="LysM domain"/>
    <property type="match status" value="1"/>
</dbReference>